<comment type="caution">
    <text evidence="1">The sequence shown here is derived from an EMBL/GenBank/DDBJ whole genome shotgun (WGS) entry which is preliminary data.</text>
</comment>
<proteinExistence type="predicted"/>
<sequence>MASPSSWEFYKEEQTKILWVHICTQDLTGVAISVNKWWKTRYPEFKMRIVSKKEFEKIKKCKSSNSSNKINLW</sequence>
<dbReference type="EMBL" id="JNAL01000010">
    <property type="protein sequence ID" value="KGF96177.1"/>
    <property type="molecule type" value="Genomic_DNA"/>
</dbReference>
<gene>
    <name evidence="1" type="ORF">EU95_0972</name>
</gene>
<organism evidence="1 2">
    <name type="scientific">Prochlorococcus marinus str. MIT 9201</name>
    <dbReference type="NCBI Taxonomy" id="93057"/>
    <lineage>
        <taxon>Bacteria</taxon>
        <taxon>Bacillati</taxon>
        <taxon>Cyanobacteriota</taxon>
        <taxon>Cyanophyceae</taxon>
        <taxon>Synechococcales</taxon>
        <taxon>Prochlorococcaceae</taxon>
        <taxon>Prochlorococcus</taxon>
    </lineage>
</organism>
<name>A0A0A2A2R9_PROMR</name>
<dbReference type="RefSeq" id="WP_032522111.1">
    <property type="nucleotide sequence ID" value="NZ_CP138977.1"/>
</dbReference>
<dbReference type="AlphaFoldDB" id="A0A0A2A2R9"/>
<evidence type="ECO:0000313" key="1">
    <source>
        <dbReference type="EMBL" id="KGF96177.1"/>
    </source>
</evidence>
<dbReference type="Proteomes" id="UP000030355">
    <property type="component" value="Unassembled WGS sequence"/>
</dbReference>
<dbReference type="OrthoDB" id="541312at2"/>
<reference evidence="2" key="1">
    <citation type="journal article" date="2014" name="Sci. Data">
        <title>Genomes of diverse isolates of the marine cyanobacterium Prochlorococcus.</title>
        <authorList>
            <person name="Biller S."/>
            <person name="Berube P."/>
            <person name="Thompson J."/>
            <person name="Kelly L."/>
            <person name="Roggensack S."/>
            <person name="Awad L."/>
            <person name="Roache-Johnson K."/>
            <person name="Ding H."/>
            <person name="Giovannoni S.J."/>
            <person name="Moore L.R."/>
            <person name="Chisholm S.W."/>
        </authorList>
    </citation>
    <scope>NUCLEOTIDE SEQUENCE [LARGE SCALE GENOMIC DNA]</scope>
    <source>
        <strain evidence="2">MIT 9201</strain>
    </source>
</reference>
<protein>
    <submittedName>
        <fullName evidence="1">Uncharacterized protein</fullName>
    </submittedName>
</protein>
<accession>A0A0A2A2R9</accession>
<evidence type="ECO:0000313" key="2">
    <source>
        <dbReference type="Proteomes" id="UP000030355"/>
    </source>
</evidence>